<keyword evidence="2" id="KW-1185">Reference proteome</keyword>
<feature type="non-terminal residue" evidence="1">
    <location>
        <position position="1"/>
    </location>
</feature>
<dbReference type="KEGG" id="eus:EUTSA_v10022391mg"/>
<dbReference type="EMBL" id="KI517408">
    <property type="protein sequence ID" value="ESQ49450.1"/>
    <property type="molecule type" value="Genomic_DNA"/>
</dbReference>
<evidence type="ECO:0000313" key="2">
    <source>
        <dbReference type="Proteomes" id="UP000030689"/>
    </source>
</evidence>
<evidence type="ECO:0000313" key="1">
    <source>
        <dbReference type="EMBL" id="ESQ49450.1"/>
    </source>
</evidence>
<protein>
    <submittedName>
        <fullName evidence="1">Uncharacterized protein</fullName>
    </submittedName>
</protein>
<reference evidence="1 2" key="1">
    <citation type="journal article" date="2013" name="Front. Plant Sci.">
        <title>The Reference Genome of the Halophytic Plant Eutrema salsugineum.</title>
        <authorList>
            <person name="Yang R."/>
            <person name="Jarvis D.E."/>
            <person name="Chen H."/>
            <person name="Beilstein M.A."/>
            <person name="Grimwood J."/>
            <person name="Jenkins J."/>
            <person name="Shu S."/>
            <person name="Prochnik S."/>
            <person name="Xin M."/>
            <person name="Ma C."/>
            <person name="Schmutz J."/>
            <person name="Wing R.A."/>
            <person name="Mitchell-Olds T."/>
            <person name="Schumaker K.S."/>
            <person name="Wang X."/>
        </authorList>
    </citation>
    <scope>NUCLEOTIDE SEQUENCE [LARGE SCALE GENOMIC DNA]</scope>
</reference>
<dbReference type="Gramene" id="ESQ49450">
    <property type="protein sequence ID" value="ESQ49450"/>
    <property type="gene ID" value="EUTSA_v10022391mg"/>
</dbReference>
<organism evidence="1 2">
    <name type="scientific">Eutrema salsugineum</name>
    <name type="common">Saltwater cress</name>
    <name type="synonym">Sisymbrium salsugineum</name>
    <dbReference type="NCBI Taxonomy" id="72664"/>
    <lineage>
        <taxon>Eukaryota</taxon>
        <taxon>Viridiplantae</taxon>
        <taxon>Streptophyta</taxon>
        <taxon>Embryophyta</taxon>
        <taxon>Tracheophyta</taxon>
        <taxon>Spermatophyta</taxon>
        <taxon>Magnoliopsida</taxon>
        <taxon>eudicotyledons</taxon>
        <taxon>Gunneridae</taxon>
        <taxon>Pentapetalae</taxon>
        <taxon>rosids</taxon>
        <taxon>malvids</taxon>
        <taxon>Brassicales</taxon>
        <taxon>Brassicaceae</taxon>
        <taxon>Eutremeae</taxon>
        <taxon>Eutrema</taxon>
    </lineage>
</organism>
<sequence>SSSLLWFAGEENAGYSELLRLASSLNCSASLSSSIPKNKDRNLHFCSLLVNSFLLKASFR</sequence>
<dbReference type="AlphaFoldDB" id="V4LG28"/>
<proteinExistence type="predicted"/>
<dbReference type="Proteomes" id="UP000030689">
    <property type="component" value="Unassembled WGS sequence"/>
</dbReference>
<accession>V4LG28</accession>
<name>V4LG28_EUTSA</name>
<gene>
    <name evidence="1" type="ORF">EUTSA_v10022391mg</name>
</gene>